<dbReference type="Gene3D" id="2.60.120.10">
    <property type="entry name" value="Jelly Rolls"/>
    <property type="match status" value="2"/>
</dbReference>
<accession>G0U987</accession>
<feature type="region of interest" description="Disordered" evidence="1">
    <location>
        <begin position="688"/>
        <end position="712"/>
    </location>
</feature>
<dbReference type="InterPro" id="IPR050397">
    <property type="entry name" value="Env_Response_Regulators"/>
</dbReference>
<dbReference type="PANTHER" id="PTHR24567">
    <property type="entry name" value="CRP FAMILY TRANSCRIPTIONAL REGULATORY PROTEIN"/>
    <property type="match status" value="1"/>
</dbReference>
<evidence type="ECO:0008006" key="3">
    <source>
        <dbReference type="Google" id="ProtNLM"/>
    </source>
</evidence>
<dbReference type="GO" id="GO:0005829">
    <property type="term" value="C:cytosol"/>
    <property type="evidence" value="ECO:0007669"/>
    <property type="project" value="TreeGrafter"/>
</dbReference>
<organism evidence="2">
    <name type="scientific">Trypanosoma vivax (strain Y486)</name>
    <dbReference type="NCBI Taxonomy" id="1055687"/>
    <lineage>
        <taxon>Eukaryota</taxon>
        <taxon>Discoba</taxon>
        <taxon>Euglenozoa</taxon>
        <taxon>Kinetoplastea</taxon>
        <taxon>Metakinetoplastina</taxon>
        <taxon>Trypanosomatida</taxon>
        <taxon>Trypanosomatidae</taxon>
        <taxon>Trypanosoma</taxon>
        <taxon>Duttonella</taxon>
    </lineage>
</organism>
<reference evidence="2" key="1">
    <citation type="journal article" date="2012" name="Proc. Natl. Acad. Sci. U.S.A.">
        <title>Antigenic diversity is generated by distinct evolutionary mechanisms in African trypanosome species.</title>
        <authorList>
            <person name="Jackson A.P."/>
            <person name="Berry A."/>
            <person name="Aslett M."/>
            <person name="Allison H.C."/>
            <person name="Burton P."/>
            <person name="Vavrova-Anderson J."/>
            <person name="Brown R."/>
            <person name="Browne H."/>
            <person name="Corton N."/>
            <person name="Hauser H."/>
            <person name="Gamble J."/>
            <person name="Gilderthorp R."/>
            <person name="Marcello L."/>
            <person name="McQuillan J."/>
            <person name="Otto T.D."/>
            <person name="Quail M.A."/>
            <person name="Sanders M.J."/>
            <person name="van Tonder A."/>
            <person name="Ginger M.L."/>
            <person name="Field M.C."/>
            <person name="Barry J.D."/>
            <person name="Hertz-Fowler C."/>
            <person name="Berriman M."/>
        </authorList>
    </citation>
    <scope>NUCLEOTIDE SEQUENCE</scope>
    <source>
        <strain evidence="2">Y486</strain>
    </source>
</reference>
<dbReference type="GO" id="GO:0003700">
    <property type="term" value="F:DNA-binding transcription factor activity"/>
    <property type="evidence" value="ECO:0007669"/>
    <property type="project" value="TreeGrafter"/>
</dbReference>
<dbReference type="SUPFAM" id="SSF51206">
    <property type="entry name" value="cAMP-binding domain-like"/>
    <property type="match status" value="3"/>
</dbReference>
<dbReference type="PANTHER" id="PTHR24567:SF26">
    <property type="entry name" value="REGULATORY PROTEIN YEIL"/>
    <property type="match status" value="1"/>
</dbReference>
<feature type="compositionally biased region" description="Polar residues" evidence="1">
    <location>
        <begin position="702"/>
        <end position="712"/>
    </location>
</feature>
<name>G0U987_TRYVY</name>
<dbReference type="CDD" id="cd00038">
    <property type="entry name" value="CAP_ED"/>
    <property type="match status" value="2"/>
</dbReference>
<evidence type="ECO:0000256" key="1">
    <source>
        <dbReference type="SAM" id="MobiDB-lite"/>
    </source>
</evidence>
<gene>
    <name evidence="2" type="ORF">TVY486_1116560</name>
</gene>
<sequence>MSKRWSLLMGGAPPSEVAMPSGLQLKSLPAVVQNEVRFIAMTALRRLLYPILYRRIASTYRRKAIEQCLGLNVLGDGLALILYKHSVIGSCMQIRGEDAGQLSDPSKAANALSNVTLRLYLQGEIIQFNGEPSCDVLLVLKGSVRKGSMLINARLKAAHERRLSSSNVNIPIPSTEDTGLRMVVPLLQDGERRGSINSTGSDSAPGEKDVVLNAPVVFGEYSTIGSFPWEGYLFAESSAVLVARISRSAYCAFLESFPKKVQKRLLLVALEKREKYLPRFAPMTYGRMRMCPLLSSLTDDNIKHLMAHLVPQVRPAGVQIGEQGVPQHIFFIRRGIVRLEREEGIVPEVCAPTQPKCRTLLVEGHTFGERQCIFREALGDSFHTLTNVDIYMLPFSVLVQFMKQDPSARTTIYASAKAASLTLEKFYEGMRFTPPSLDNLNVVVLGCGDVSRWIQRKHGNAISCARRVTIAKSTESGRGAKFNTGGRTEKVGVSPYFLDQVRKMPLVGLCNPDETFYMDCARCFRVLSCEAGEYIVRRGQECNRVLLFCQGGAVVVEDQRDLRSAGGGVASTSAWMNLPRLPPGCIVGYTCLRRHPWMCSIIAPDGGIEVWTLKRALFVDILRKHQLDRRMQDLVLQLMQPLTRIMNREAVLDMQPLLAPLPNSLWGECRLPNMHPISHSESVRFPIWKEGSTDDDPATRRISASVSSYQRH</sequence>
<proteinExistence type="predicted"/>
<dbReference type="InterPro" id="IPR018490">
    <property type="entry name" value="cNMP-bd_dom_sf"/>
</dbReference>
<dbReference type="EMBL" id="HE573027">
    <property type="protein sequence ID" value="CCC54172.1"/>
    <property type="molecule type" value="Genomic_DNA"/>
</dbReference>
<protein>
    <recommendedName>
        <fullName evidence="3">Cyclic nucleotide-binding domain-containing protein</fullName>
    </recommendedName>
</protein>
<dbReference type="AlphaFoldDB" id="G0U987"/>
<dbReference type="InterPro" id="IPR014710">
    <property type="entry name" value="RmlC-like_jellyroll"/>
</dbReference>
<evidence type="ECO:0000313" key="2">
    <source>
        <dbReference type="EMBL" id="CCC54172.1"/>
    </source>
</evidence>
<dbReference type="InterPro" id="IPR000595">
    <property type="entry name" value="cNMP-bd_dom"/>
</dbReference>